<feature type="transmembrane region" description="Helical" evidence="1">
    <location>
        <begin position="145"/>
        <end position="174"/>
    </location>
</feature>
<sequence>MPSERLIRTRLTILFFSIISLAISVLNSANARSAVILRDRARSDYASASHASLAISFESLQKNILLDVLPTAMLSAGLAIYGLVVALHPRFLWDHGSAWKLYAIAKIIISFVMIGAGGYLADHVHDLQSAFAIFNASDKMPYFSLMYYGGIAQAVYGSVLVLFAIIIVIVVIAIDRYQAKDSALNSTAHHAYHL</sequence>
<keyword evidence="1" id="KW-0472">Membrane</keyword>
<feature type="transmembrane region" description="Helical" evidence="1">
    <location>
        <begin position="99"/>
        <end position="121"/>
    </location>
</feature>
<dbReference type="Proteomes" id="UP000829685">
    <property type="component" value="Unassembled WGS sequence"/>
</dbReference>
<dbReference type="AlphaFoldDB" id="A0A9P9W7H9"/>
<organism evidence="2 3">
    <name type="scientific">Neoarthrinium moseri</name>
    <dbReference type="NCBI Taxonomy" id="1658444"/>
    <lineage>
        <taxon>Eukaryota</taxon>
        <taxon>Fungi</taxon>
        <taxon>Dikarya</taxon>
        <taxon>Ascomycota</taxon>
        <taxon>Pezizomycotina</taxon>
        <taxon>Sordariomycetes</taxon>
        <taxon>Xylariomycetidae</taxon>
        <taxon>Amphisphaeriales</taxon>
        <taxon>Apiosporaceae</taxon>
        <taxon>Neoarthrinium</taxon>
    </lineage>
</organism>
<keyword evidence="1" id="KW-0812">Transmembrane</keyword>
<dbReference type="EMBL" id="JAFIMR010000116">
    <property type="protein sequence ID" value="KAI1847123.1"/>
    <property type="molecule type" value="Genomic_DNA"/>
</dbReference>
<evidence type="ECO:0000313" key="3">
    <source>
        <dbReference type="Proteomes" id="UP000829685"/>
    </source>
</evidence>
<keyword evidence="3" id="KW-1185">Reference proteome</keyword>
<proteinExistence type="predicted"/>
<keyword evidence="1" id="KW-1133">Transmembrane helix</keyword>
<reference evidence="2" key="1">
    <citation type="submission" date="2021-03" db="EMBL/GenBank/DDBJ databases">
        <title>Revisited historic fungal species revealed as producer of novel bioactive compounds through whole genome sequencing and comparative genomics.</title>
        <authorList>
            <person name="Vignolle G.A."/>
            <person name="Hochenegger N."/>
            <person name="Mach R.L."/>
            <person name="Mach-Aigner A.R."/>
            <person name="Javad Rahimi M."/>
            <person name="Salim K.A."/>
            <person name="Chan C.M."/>
            <person name="Lim L.B.L."/>
            <person name="Cai F."/>
            <person name="Druzhinina I.S."/>
            <person name="U'Ren J.M."/>
            <person name="Derntl C."/>
        </authorList>
    </citation>
    <scope>NUCLEOTIDE SEQUENCE</scope>
    <source>
        <strain evidence="2">TUCIM 5799</strain>
    </source>
</reference>
<accession>A0A9P9W7H9</accession>
<evidence type="ECO:0000313" key="2">
    <source>
        <dbReference type="EMBL" id="KAI1847123.1"/>
    </source>
</evidence>
<feature type="transmembrane region" description="Helical" evidence="1">
    <location>
        <begin position="68"/>
        <end position="87"/>
    </location>
</feature>
<evidence type="ECO:0000256" key="1">
    <source>
        <dbReference type="SAM" id="Phobius"/>
    </source>
</evidence>
<protein>
    <submittedName>
        <fullName evidence="2">Uncharacterized protein</fullName>
    </submittedName>
</protein>
<comment type="caution">
    <text evidence="2">The sequence shown here is derived from an EMBL/GenBank/DDBJ whole genome shotgun (WGS) entry which is preliminary data.</text>
</comment>
<name>A0A9P9W7H9_9PEZI</name>
<gene>
    <name evidence="2" type="ORF">JX265_014009</name>
</gene>